<dbReference type="PANTHER" id="PTHR18945">
    <property type="entry name" value="NEUROTRANSMITTER GATED ION CHANNEL"/>
    <property type="match status" value="1"/>
</dbReference>
<name>A0A7R9MBD9_9ACAR</name>
<dbReference type="EMBL" id="OC926975">
    <property type="protein sequence ID" value="CAD7656986.1"/>
    <property type="molecule type" value="Genomic_DNA"/>
</dbReference>
<keyword evidence="4" id="KW-1185">Reference proteome</keyword>
<dbReference type="InterPro" id="IPR006202">
    <property type="entry name" value="Neur_chan_lig-bd"/>
</dbReference>
<evidence type="ECO:0000313" key="4">
    <source>
        <dbReference type="Proteomes" id="UP000728032"/>
    </source>
</evidence>
<dbReference type="GO" id="GO:0004888">
    <property type="term" value="F:transmembrane signaling receptor activity"/>
    <property type="evidence" value="ECO:0007669"/>
    <property type="project" value="InterPro"/>
</dbReference>
<dbReference type="InterPro" id="IPR006201">
    <property type="entry name" value="Neur_channel"/>
</dbReference>
<feature type="chain" id="PRO_5035592621" description="Neurotransmitter-gated ion-channel ligand-binding domain-containing protein" evidence="1">
    <location>
        <begin position="21"/>
        <end position="202"/>
    </location>
</feature>
<dbReference type="SUPFAM" id="SSF63712">
    <property type="entry name" value="Nicotinic receptor ligand binding domain-like"/>
    <property type="match status" value="1"/>
</dbReference>
<accession>A0A7R9MBD9</accession>
<dbReference type="Pfam" id="PF02931">
    <property type="entry name" value="Neur_chan_LBD"/>
    <property type="match status" value="1"/>
</dbReference>
<dbReference type="AlphaFoldDB" id="A0A7R9MBD9"/>
<dbReference type="InterPro" id="IPR036734">
    <property type="entry name" value="Neur_chan_lig-bd_sf"/>
</dbReference>
<dbReference type="Gene3D" id="2.70.170.10">
    <property type="entry name" value="Neurotransmitter-gated ion-channel ligand-binding domain"/>
    <property type="match status" value="1"/>
</dbReference>
<dbReference type="EMBL" id="CAJPVJ010012150">
    <property type="protein sequence ID" value="CAG2174173.1"/>
    <property type="molecule type" value="Genomic_DNA"/>
</dbReference>
<evidence type="ECO:0000313" key="3">
    <source>
        <dbReference type="EMBL" id="CAD7656986.1"/>
    </source>
</evidence>
<evidence type="ECO:0000259" key="2">
    <source>
        <dbReference type="Pfam" id="PF02931"/>
    </source>
</evidence>
<dbReference type="Proteomes" id="UP000728032">
    <property type="component" value="Unassembled WGS sequence"/>
</dbReference>
<dbReference type="OrthoDB" id="6366181at2759"/>
<protein>
    <recommendedName>
        <fullName evidence="2">Neurotransmitter-gated ion-channel ligand-binding domain-containing protein</fullName>
    </recommendedName>
</protein>
<proteinExistence type="predicted"/>
<gene>
    <name evidence="3" type="ORF">ONB1V03_LOCUS13621</name>
</gene>
<keyword evidence="1" id="KW-0732">Signal</keyword>
<organism evidence="3">
    <name type="scientific">Oppiella nova</name>
    <dbReference type="NCBI Taxonomy" id="334625"/>
    <lineage>
        <taxon>Eukaryota</taxon>
        <taxon>Metazoa</taxon>
        <taxon>Ecdysozoa</taxon>
        <taxon>Arthropoda</taxon>
        <taxon>Chelicerata</taxon>
        <taxon>Arachnida</taxon>
        <taxon>Acari</taxon>
        <taxon>Acariformes</taxon>
        <taxon>Sarcoptiformes</taxon>
        <taxon>Oribatida</taxon>
        <taxon>Brachypylina</taxon>
        <taxon>Oppioidea</taxon>
        <taxon>Oppiidae</taxon>
        <taxon>Oppiella</taxon>
    </lineage>
</organism>
<sequence>MKVLIVLSSVLVLFMKQIYSENPEVIAVKNFKSITNPEVYDKDIRPHLGENKTVNVGITFHVIDYKYYAMTKEMTVHMYFRQHWNDPRLQNQMENATKVLGGKSLVDRLWIPDTFFPNSNSVEIFKYPAPNVLTRILTNGDILYSERLIVTLECTAAKNGPVNCPVLIESYGYSYQDIDYNWAKGNYSRLVADFKLRPLNNL</sequence>
<evidence type="ECO:0000256" key="1">
    <source>
        <dbReference type="SAM" id="SignalP"/>
    </source>
</evidence>
<reference evidence="3" key="1">
    <citation type="submission" date="2020-11" db="EMBL/GenBank/DDBJ databases">
        <authorList>
            <person name="Tran Van P."/>
        </authorList>
    </citation>
    <scope>NUCLEOTIDE SEQUENCE</scope>
</reference>
<dbReference type="GO" id="GO:0016020">
    <property type="term" value="C:membrane"/>
    <property type="evidence" value="ECO:0007669"/>
    <property type="project" value="InterPro"/>
</dbReference>
<dbReference type="GO" id="GO:0005230">
    <property type="term" value="F:extracellular ligand-gated monoatomic ion channel activity"/>
    <property type="evidence" value="ECO:0007669"/>
    <property type="project" value="InterPro"/>
</dbReference>
<feature type="signal peptide" evidence="1">
    <location>
        <begin position="1"/>
        <end position="20"/>
    </location>
</feature>
<feature type="domain" description="Neurotransmitter-gated ion-channel ligand-binding" evidence="2">
    <location>
        <begin position="37"/>
        <end position="186"/>
    </location>
</feature>